<gene>
    <name evidence="9" type="ORF">A9K58_06650</name>
</gene>
<dbReference type="CDD" id="cd17546">
    <property type="entry name" value="REC_hyHK_CKI1_RcsC-like"/>
    <property type="match status" value="1"/>
</dbReference>
<sequence>MRPLPAELARSMPLPTLAHGYAGLVARHARLQFVDHPYPTTGAAIAAVCAREADLVLVVGNPGHPPPPCPGMVASPRFHGGKTVLAGRPGEWLPRDINDFNGRVLAVVEGGPYAGWLRAHHPQIQLLHRPDRHAALAAVIAGHADAAVGVETTLRPMVRRYFPGELDLHPVDSAFSTDLRLLARRDDIELLERIQQGLQRITLEEHASLLQRWAGQMLPEPFGRALHWIRTPQPWWHLAVLALVATPFLLLPSMQYAITRACRGQARAIGMLSHEIRNAAQALLASVRLLRQSPGPARQDQLLAAADAAGHSLRSLLDRSLDFSRLQSGTFQSDPRPCDLTQLCSQAIAVIRPQAELKGLQVHLEVPRHPSLWLHLDPDALRHIVDNLLANALKFTDAGSIHLRVRLVPGARPQQLVLDVIDSGIGIGSARMASIFEPFQQGAEGGERGGSGLGLAIARELAVAMGGALTVHSVRGRGSRFTLRVPVRAATPGPRRPDTARRPGMPLAGLELLLVEDHALNRHLIAGQLQRLGADVLALADAASAIAEQARRPRAAVLLDIGLRGMDGYALARRLRRDAQGPLRLIALSAHTGRRHAIRCRQAGFDAVLTKPLRTGVLLQVLGLSPEEAEILDAPTTPDPAYAVDIAVELGEIDRALAEADAERVRHHAHRLQGTLQFCGAVEQAGIAADLWALARLDSPDWAGARHLLASLQRWHGDLAQAPMPAP</sequence>
<dbReference type="Gene3D" id="3.40.190.10">
    <property type="entry name" value="Periplasmic binding protein-like II"/>
    <property type="match status" value="2"/>
</dbReference>
<dbReference type="EMBL" id="LYVJ01000004">
    <property type="protein sequence ID" value="OBU68638.1"/>
    <property type="molecule type" value="Genomic_DNA"/>
</dbReference>
<feature type="domain" description="Histidine kinase" evidence="7">
    <location>
        <begin position="271"/>
        <end position="489"/>
    </location>
</feature>
<dbReference type="PANTHER" id="PTHR43047">
    <property type="entry name" value="TWO-COMPONENT HISTIDINE PROTEIN KINASE"/>
    <property type="match status" value="1"/>
</dbReference>
<name>A0A1A6Y0B4_STEMA</name>
<dbReference type="PROSITE" id="PS50109">
    <property type="entry name" value="HIS_KIN"/>
    <property type="match status" value="1"/>
</dbReference>
<dbReference type="Pfam" id="PF00072">
    <property type="entry name" value="Response_reg"/>
    <property type="match status" value="1"/>
</dbReference>
<dbReference type="PANTHER" id="PTHR43047:SF72">
    <property type="entry name" value="OSMOSENSING HISTIDINE PROTEIN KINASE SLN1"/>
    <property type="match status" value="1"/>
</dbReference>
<dbReference type="SUPFAM" id="SSF52172">
    <property type="entry name" value="CheY-like"/>
    <property type="match status" value="1"/>
</dbReference>
<feature type="domain" description="Response regulatory" evidence="8">
    <location>
        <begin position="511"/>
        <end position="626"/>
    </location>
</feature>
<dbReference type="OrthoDB" id="9797243at2"/>
<dbReference type="GO" id="GO:0000155">
    <property type="term" value="F:phosphorelay sensor kinase activity"/>
    <property type="evidence" value="ECO:0007669"/>
    <property type="project" value="InterPro"/>
</dbReference>
<dbReference type="Pfam" id="PF00512">
    <property type="entry name" value="HisKA"/>
    <property type="match status" value="1"/>
</dbReference>
<dbReference type="InterPro" id="IPR001789">
    <property type="entry name" value="Sig_transdc_resp-reg_receiver"/>
</dbReference>
<keyword evidence="4" id="KW-0808">Transferase</keyword>
<dbReference type="InterPro" id="IPR005467">
    <property type="entry name" value="His_kinase_dom"/>
</dbReference>
<dbReference type="SMART" id="SM00448">
    <property type="entry name" value="REC"/>
    <property type="match status" value="1"/>
</dbReference>
<evidence type="ECO:0000256" key="3">
    <source>
        <dbReference type="ARBA" id="ARBA00022553"/>
    </source>
</evidence>
<organism evidence="9 10">
    <name type="scientific">Stenotrophomonas maltophilia</name>
    <name type="common">Pseudomonas maltophilia</name>
    <name type="synonym">Xanthomonas maltophilia</name>
    <dbReference type="NCBI Taxonomy" id="40324"/>
    <lineage>
        <taxon>Bacteria</taxon>
        <taxon>Pseudomonadati</taxon>
        <taxon>Pseudomonadota</taxon>
        <taxon>Gammaproteobacteria</taxon>
        <taxon>Lysobacterales</taxon>
        <taxon>Lysobacteraceae</taxon>
        <taxon>Stenotrophomonas</taxon>
        <taxon>Stenotrophomonas maltophilia group</taxon>
    </lineage>
</organism>
<evidence type="ECO:0000313" key="10">
    <source>
        <dbReference type="Proteomes" id="UP000092256"/>
    </source>
</evidence>
<evidence type="ECO:0000256" key="5">
    <source>
        <dbReference type="ARBA" id="ARBA00022777"/>
    </source>
</evidence>
<evidence type="ECO:0000256" key="1">
    <source>
        <dbReference type="ARBA" id="ARBA00000085"/>
    </source>
</evidence>
<dbReference type="GO" id="GO:0009927">
    <property type="term" value="F:histidine phosphotransfer kinase activity"/>
    <property type="evidence" value="ECO:0007669"/>
    <property type="project" value="TreeGrafter"/>
</dbReference>
<dbReference type="SUPFAM" id="SSF53850">
    <property type="entry name" value="Periplasmic binding protein-like II"/>
    <property type="match status" value="1"/>
</dbReference>
<dbReference type="InterPro" id="IPR003661">
    <property type="entry name" value="HisK_dim/P_dom"/>
</dbReference>
<dbReference type="SMART" id="SM00388">
    <property type="entry name" value="HisKA"/>
    <property type="match status" value="1"/>
</dbReference>
<proteinExistence type="predicted"/>
<comment type="caution">
    <text evidence="9">The sequence shown here is derived from an EMBL/GenBank/DDBJ whole genome shotgun (WGS) entry which is preliminary data.</text>
</comment>
<dbReference type="InterPro" id="IPR011006">
    <property type="entry name" value="CheY-like_superfamily"/>
</dbReference>
<accession>A0A1A6Y0B4</accession>
<dbReference type="SUPFAM" id="SSF47384">
    <property type="entry name" value="Homodimeric domain of signal transducing histidine kinase"/>
    <property type="match status" value="1"/>
</dbReference>
<dbReference type="SUPFAM" id="SSF47226">
    <property type="entry name" value="Histidine-containing phosphotransfer domain, HPT domain"/>
    <property type="match status" value="1"/>
</dbReference>
<comment type="catalytic activity">
    <reaction evidence="1">
        <text>ATP + protein L-histidine = ADP + protein N-phospho-L-histidine.</text>
        <dbReference type="EC" id="2.7.13.3"/>
    </reaction>
</comment>
<dbReference type="InterPro" id="IPR004358">
    <property type="entry name" value="Sig_transdc_His_kin-like_C"/>
</dbReference>
<keyword evidence="3 6" id="KW-0597">Phosphoprotein</keyword>
<dbReference type="GO" id="GO:0005886">
    <property type="term" value="C:plasma membrane"/>
    <property type="evidence" value="ECO:0007669"/>
    <property type="project" value="TreeGrafter"/>
</dbReference>
<dbReference type="SMART" id="SM00387">
    <property type="entry name" value="HATPase_c"/>
    <property type="match status" value="1"/>
</dbReference>
<evidence type="ECO:0000256" key="2">
    <source>
        <dbReference type="ARBA" id="ARBA00012438"/>
    </source>
</evidence>
<protein>
    <recommendedName>
        <fullName evidence="2">histidine kinase</fullName>
        <ecNumber evidence="2">2.7.13.3</ecNumber>
    </recommendedName>
</protein>
<feature type="modified residue" description="4-aspartylphosphate" evidence="6">
    <location>
        <position position="560"/>
    </location>
</feature>
<dbReference type="InterPro" id="IPR036641">
    <property type="entry name" value="HPT_dom_sf"/>
</dbReference>
<evidence type="ECO:0000259" key="8">
    <source>
        <dbReference type="PROSITE" id="PS50110"/>
    </source>
</evidence>
<dbReference type="Gene3D" id="3.30.565.10">
    <property type="entry name" value="Histidine kinase-like ATPase, C-terminal domain"/>
    <property type="match status" value="1"/>
</dbReference>
<dbReference type="Gene3D" id="1.10.287.130">
    <property type="match status" value="1"/>
</dbReference>
<keyword evidence="5" id="KW-0418">Kinase</keyword>
<dbReference type="Pfam" id="PF02518">
    <property type="entry name" value="HATPase_c"/>
    <property type="match status" value="1"/>
</dbReference>
<evidence type="ECO:0000313" key="9">
    <source>
        <dbReference type="EMBL" id="OBU68638.1"/>
    </source>
</evidence>
<dbReference type="InterPro" id="IPR036890">
    <property type="entry name" value="HATPase_C_sf"/>
</dbReference>
<evidence type="ECO:0000256" key="6">
    <source>
        <dbReference type="PROSITE-ProRule" id="PRU00169"/>
    </source>
</evidence>
<dbReference type="EC" id="2.7.13.3" evidence="2"/>
<dbReference type="PRINTS" id="PR00344">
    <property type="entry name" value="BCTRLSENSOR"/>
</dbReference>
<dbReference type="InterPro" id="IPR036097">
    <property type="entry name" value="HisK_dim/P_sf"/>
</dbReference>
<dbReference type="PROSITE" id="PS50110">
    <property type="entry name" value="RESPONSE_REGULATORY"/>
    <property type="match status" value="1"/>
</dbReference>
<dbReference type="Proteomes" id="UP000092256">
    <property type="component" value="Unassembled WGS sequence"/>
</dbReference>
<dbReference type="SUPFAM" id="SSF55874">
    <property type="entry name" value="ATPase domain of HSP90 chaperone/DNA topoisomerase II/histidine kinase"/>
    <property type="match status" value="1"/>
</dbReference>
<dbReference type="AlphaFoldDB" id="A0A1A6Y0B4"/>
<dbReference type="Gene3D" id="3.40.50.2300">
    <property type="match status" value="1"/>
</dbReference>
<reference evidence="9 10" key="1">
    <citation type="submission" date="2016-05" db="EMBL/GenBank/DDBJ databases">
        <title>Draft Genome Sequences of Stenotrophomonas maltophilia Strains Sm32COP, Sm41DVV, Sm46PAILV, SmF3, SmF22, SmSOFb1 and SmCVFa1, Isolated from Different Manures, in France.</title>
        <authorList>
            <person name="Nazaret S."/>
            <person name="Bodilis J."/>
        </authorList>
    </citation>
    <scope>NUCLEOTIDE SEQUENCE [LARGE SCALE GENOMIC DNA]</scope>
    <source>
        <strain evidence="9 10">Sm46PAILV</strain>
    </source>
</reference>
<dbReference type="InterPro" id="IPR003594">
    <property type="entry name" value="HATPase_dom"/>
</dbReference>
<evidence type="ECO:0000256" key="4">
    <source>
        <dbReference type="ARBA" id="ARBA00022679"/>
    </source>
</evidence>
<dbReference type="Gene3D" id="1.20.120.160">
    <property type="entry name" value="HPT domain"/>
    <property type="match status" value="1"/>
</dbReference>
<evidence type="ECO:0000259" key="7">
    <source>
        <dbReference type="PROSITE" id="PS50109"/>
    </source>
</evidence>